<dbReference type="EMBL" id="FNDK01000001">
    <property type="protein sequence ID" value="SDG96718.1"/>
    <property type="molecule type" value="Genomic_DNA"/>
</dbReference>
<accession>A0A1G7YJG5</accession>
<proteinExistence type="inferred from homology"/>
<dbReference type="PANTHER" id="PTHR42681">
    <property type="entry name" value="MALONYL-COA-ACYL CARRIER PROTEIN TRANSACYLASE, MITOCHONDRIAL"/>
    <property type="match status" value="1"/>
</dbReference>
<comment type="catalytic activity">
    <reaction evidence="3 4">
        <text>holo-[ACP] + malonyl-CoA = malonyl-[ACP] + CoA</text>
        <dbReference type="Rhea" id="RHEA:41792"/>
        <dbReference type="Rhea" id="RHEA-COMP:9623"/>
        <dbReference type="Rhea" id="RHEA-COMP:9685"/>
        <dbReference type="ChEBI" id="CHEBI:57287"/>
        <dbReference type="ChEBI" id="CHEBI:57384"/>
        <dbReference type="ChEBI" id="CHEBI:64479"/>
        <dbReference type="ChEBI" id="CHEBI:78449"/>
        <dbReference type="EC" id="2.3.1.39"/>
    </reaction>
</comment>
<sequence length="315" mass="34068">MSKTAFLFPGQGSQFVGMGKSIYETHPQAKETIDSADETLGYSLSALMFNGPEEDLKRTENAQPALLTMSTALCELVQKQGITADYTAGHSLGEYSALVAAGVIPFEKAAELVHQRGLFMEEAVPAGVGTMAAVMGVERDELKKITEHVSQTSEPVQLANLNAPGQIVISGEREAVEKAGEMAKEQGAKRVIPLQVSGPFHSTLMEPAKEKLADVLEPVPFQAAGVPVITNVSAKEETSAAELKKQLVNQVTSPVYWEDTVRRLLELEVTNFIEIGPGNVLSGLVRRVQRRGINVFAVQDEESLHKAVKKIKEES</sequence>
<reference evidence="7 8" key="1">
    <citation type="submission" date="2016-10" db="EMBL/GenBank/DDBJ databases">
        <authorList>
            <person name="de Groot N.N."/>
        </authorList>
    </citation>
    <scope>NUCLEOTIDE SEQUENCE [LARGE SCALE GENOMIC DNA]</scope>
    <source>
        <strain evidence="7 8">DSM 21632</strain>
    </source>
</reference>
<protein>
    <recommendedName>
        <fullName evidence="4">Malonyl CoA-acyl carrier protein transacylase</fullName>
        <ecNumber evidence="4">2.3.1.39</ecNumber>
    </recommendedName>
</protein>
<evidence type="ECO:0000256" key="4">
    <source>
        <dbReference type="PIRNR" id="PIRNR000446"/>
    </source>
</evidence>
<feature type="active site" evidence="5">
    <location>
        <position position="91"/>
    </location>
</feature>
<dbReference type="SUPFAM" id="SSF52151">
    <property type="entry name" value="FabD/lysophospholipase-like"/>
    <property type="match status" value="1"/>
</dbReference>
<dbReference type="Pfam" id="PF00698">
    <property type="entry name" value="Acyl_transf_1"/>
    <property type="match status" value="1"/>
</dbReference>
<dbReference type="InterPro" id="IPR014043">
    <property type="entry name" value="Acyl_transferase_dom"/>
</dbReference>
<dbReference type="STRING" id="568899.SAMN05192534_101176"/>
<dbReference type="RefSeq" id="WP_091270317.1">
    <property type="nucleotide sequence ID" value="NZ_FNDK01000001.1"/>
</dbReference>
<dbReference type="GO" id="GO:0006633">
    <property type="term" value="P:fatty acid biosynthetic process"/>
    <property type="evidence" value="ECO:0007669"/>
    <property type="project" value="TreeGrafter"/>
</dbReference>
<evidence type="ECO:0000313" key="7">
    <source>
        <dbReference type="EMBL" id="SDG96718.1"/>
    </source>
</evidence>
<dbReference type="PANTHER" id="PTHR42681:SF1">
    <property type="entry name" value="MALONYL-COA-ACYL CARRIER PROTEIN TRANSACYLASE, MITOCHONDRIAL"/>
    <property type="match status" value="1"/>
</dbReference>
<evidence type="ECO:0000256" key="2">
    <source>
        <dbReference type="ARBA" id="ARBA00023315"/>
    </source>
</evidence>
<organism evidence="7 8">
    <name type="scientific">Alteribacillus persepolensis</name>
    <dbReference type="NCBI Taxonomy" id="568899"/>
    <lineage>
        <taxon>Bacteria</taxon>
        <taxon>Bacillati</taxon>
        <taxon>Bacillota</taxon>
        <taxon>Bacilli</taxon>
        <taxon>Bacillales</taxon>
        <taxon>Bacillaceae</taxon>
        <taxon>Alteribacillus</taxon>
    </lineage>
</organism>
<dbReference type="GO" id="GO:0005829">
    <property type="term" value="C:cytosol"/>
    <property type="evidence" value="ECO:0007669"/>
    <property type="project" value="TreeGrafter"/>
</dbReference>
<dbReference type="OrthoDB" id="9805460at2"/>
<dbReference type="FunFam" id="3.30.70.250:FF:000001">
    <property type="entry name" value="Malonyl CoA-acyl carrier protein transacylase"/>
    <property type="match status" value="1"/>
</dbReference>
<dbReference type="Gene3D" id="3.30.70.250">
    <property type="entry name" value="Malonyl-CoA ACP transacylase, ACP-binding"/>
    <property type="match status" value="1"/>
</dbReference>
<dbReference type="InterPro" id="IPR050858">
    <property type="entry name" value="Mal-CoA-ACP_Trans/PKS_FabD"/>
</dbReference>
<dbReference type="SUPFAM" id="SSF55048">
    <property type="entry name" value="Probable ACP-binding domain of malonyl-CoA ACP transacylase"/>
    <property type="match status" value="1"/>
</dbReference>
<feature type="active site" evidence="5">
    <location>
        <position position="201"/>
    </location>
</feature>
<dbReference type="Proteomes" id="UP000199163">
    <property type="component" value="Unassembled WGS sequence"/>
</dbReference>
<dbReference type="InterPro" id="IPR016035">
    <property type="entry name" value="Acyl_Trfase/lysoPLipase"/>
</dbReference>
<gene>
    <name evidence="7" type="ORF">SAMN05192534_101176</name>
</gene>
<dbReference type="InterPro" id="IPR001227">
    <property type="entry name" value="Ac_transferase_dom_sf"/>
</dbReference>
<dbReference type="EC" id="2.3.1.39" evidence="4"/>
<keyword evidence="1 4" id="KW-0808">Transferase</keyword>
<evidence type="ECO:0000256" key="5">
    <source>
        <dbReference type="PIRSR" id="PIRSR000446-1"/>
    </source>
</evidence>
<keyword evidence="2 4" id="KW-0012">Acyltransferase</keyword>
<evidence type="ECO:0000256" key="1">
    <source>
        <dbReference type="ARBA" id="ARBA00022679"/>
    </source>
</evidence>
<dbReference type="PIRSF" id="PIRSF000446">
    <property type="entry name" value="Mct"/>
    <property type="match status" value="1"/>
</dbReference>
<dbReference type="InterPro" id="IPR004410">
    <property type="entry name" value="Malonyl_CoA-ACP_transAc_FabD"/>
</dbReference>
<dbReference type="GO" id="GO:0004314">
    <property type="term" value="F:[acyl-carrier-protein] S-malonyltransferase activity"/>
    <property type="evidence" value="ECO:0007669"/>
    <property type="project" value="UniProtKB-EC"/>
</dbReference>
<dbReference type="InterPro" id="IPR024925">
    <property type="entry name" value="Malonyl_CoA-ACP_transAc"/>
</dbReference>
<dbReference type="NCBIfam" id="TIGR00128">
    <property type="entry name" value="fabD"/>
    <property type="match status" value="1"/>
</dbReference>
<comment type="similarity">
    <text evidence="4">Belongs to the fabD family.</text>
</comment>
<evidence type="ECO:0000256" key="3">
    <source>
        <dbReference type="ARBA" id="ARBA00048462"/>
    </source>
</evidence>
<dbReference type="Gene3D" id="3.40.366.10">
    <property type="entry name" value="Malonyl-Coenzyme A Acyl Carrier Protein, domain 2"/>
    <property type="match status" value="1"/>
</dbReference>
<keyword evidence="8" id="KW-1185">Reference proteome</keyword>
<evidence type="ECO:0000259" key="6">
    <source>
        <dbReference type="SMART" id="SM00827"/>
    </source>
</evidence>
<dbReference type="AlphaFoldDB" id="A0A1G7YJG5"/>
<dbReference type="SMART" id="SM00827">
    <property type="entry name" value="PKS_AT"/>
    <property type="match status" value="1"/>
</dbReference>
<feature type="domain" description="Malonyl-CoA:ACP transacylase (MAT)" evidence="6">
    <location>
        <begin position="7"/>
        <end position="303"/>
    </location>
</feature>
<evidence type="ECO:0000313" key="8">
    <source>
        <dbReference type="Proteomes" id="UP000199163"/>
    </source>
</evidence>
<name>A0A1G7YJG5_9BACI</name>
<dbReference type="InterPro" id="IPR016036">
    <property type="entry name" value="Malonyl_transacylase_ACP-bd"/>
</dbReference>